<feature type="compositionally biased region" description="Polar residues" evidence="6">
    <location>
        <begin position="1"/>
        <end position="16"/>
    </location>
</feature>
<evidence type="ECO:0000256" key="5">
    <source>
        <dbReference type="HAMAP-Rule" id="MF_01401"/>
    </source>
</evidence>
<dbReference type="InterPro" id="IPR036509">
    <property type="entry name" value="Met_Sox_Rdtase_MsrA_sf"/>
</dbReference>
<dbReference type="AlphaFoldDB" id="A0A516R6Z5"/>
<comment type="function">
    <text evidence="5">Has an important function as a repair enzyme for proteins that have been inactivated by oxidation. Catalyzes the reversible oxidation-reduction of methionine sulfoxide in proteins to methionine.</text>
</comment>
<evidence type="ECO:0000259" key="7">
    <source>
        <dbReference type="Pfam" id="PF01625"/>
    </source>
</evidence>
<organism evidence="8 9">
    <name type="scientific">Streptomyces spectabilis</name>
    <dbReference type="NCBI Taxonomy" id="68270"/>
    <lineage>
        <taxon>Bacteria</taxon>
        <taxon>Bacillati</taxon>
        <taxon>Actinomycetota</taxon>
        <taxon>Actinomycetes</taxon>
        <taxon>Kitasatosporales</taxon>
        <taxon>Streptomycetaceae</taxon>
        <taxon>Streptomyces</taxon>
    </lineage>
</organism>
<dbReference type="Gene3D" id="3.30.1060.10">
    <property type="entry name" value="Peptide methionine sulphoxide reductase MsrA"/>
    <property type="match status" value="1"/>
</dbReference>
<evidence type="ECO:0000313" key="8">
    <source>
        <dbReference type="EMBL" id="QDQ11395.1"/>
    </source>
</evidence>
<dbReference type="GO" id="GO:0008113">
    <property type="term" value="F:peptide-methionine (S)-S-oxide reductase activity"/>
    <property type="evidence" value="ECO:0007669"/>
    <property type="project" value="UniProtKB-UniRule"/>
</dbReference>
<accession>A0A516R6Z5</accession>
<protein>
    <recommendedName>
        <fullName evidence="5">Peptide methionine sulfoxide reductase MsrA</fullName>
        <shortName evidence="5">Protein-methionine-S-oxide reductase</shortName>
        <ecNumber evidence="5">1.8.4.11</ecNumber>
    </recommendedName>
    <alternativeName>
        <fullName evidence="5">Peptide-methionine (S)-S-oxide reductase</fullName>
        <shortName evidence="5">Peptide Met(O) reductase</shortName>
    </alternativeName>
</protein>
<evidence type="ECO:0000256" key="1">
    <source>
        <dbReference type="ARBA" id="ARBA00005591"/>
    </source>
</evidence>
<dbReference type="HAMAP" id="MF_01401">
    <property type="entry name" value="MsrA"/>
    <property type="match status" value="1"/>
</dbReference>
<dbReference type="EMBL" id="CP040916">
    <property type="protein sequence ID" value="QDQ11395.1"/>
    <property type="molecule type" value="Genomic_DNA"/>
</dbReference>
<gene>
    <name evidence="5 8" type="primary">msrA</name>
    <name evidence="8" type="ORF">FH965_13050</name>
</gene>
<feature type="region of interest" description="Disordered" evidence="6">
    <location>
        <begin position="1"/>
        <end position="22"/>
    </location>
</feature>
<name>A0A516R6Z5_STRST</name>
<feature type="domain" description="Peptide methionine sulphoxide reductase MsrA" evidence="7">
    <location>
        <begin position="32"/>
        <end position="185"/>
    </location>
</feature>
<evidence type="ECO:0000256" key="6">
    <source>
        <dbReference type="SAM" id="MobiDB-lite"/>
    </source>
</evidence>
<dbReference type="PANTHER" id="PTHR43774:SF1">
    <property type="entry name" value="PEPTIDE METHIONINE SULFOXIDE REDUCTASE MSRA 2"/>
    <property type="match status" value="1"/>
</dbReference>
<sequence length="201" mass="22760">MLFLLQSSENSDQSLGRTPMADGIPEAENAETATLGPGCFWSFDAVMRRTPGVTSSVAGFAGDHGPPPNYEDYERHGLNPQKFVEAVRLTFQPDKISFEDILDLFFQSHDPTTPNQSGADHGTVYHSTIFYADEDQRVRSEKVMQRVRQELGQSIVTDLRPYQQFFEADSDQQDFYNKNRFQPYCRAVIEPKLRNLGIDVG</sequence>
<evidence type="ECO:0000256" key="4">
    <source>
        <dbReference type="ARBA" id="ARBA00048782"/>
    </source>
</evidence>
<evidence type="ECO:0000256" key="2">
    <source>
        <dbReference type="ARBA" id="ARBA00023002"/>
    </source>
</evidence>
<evidence type="ECO:0000256" key="3">
    <source>
        <dbReference type="ARBA" id="ARBA00047806"/>
    </source>
</evidence>
<reference evidence="8 9" key="1">
    <citation type="journal article" date="2019" name="J. Ind. Microbiol. Biotechnol.">
        <title>The complete genomic sequence of Streptomyces spectabilis NRRL-2792 and identification of secondary metabolite biosynthetic gene clusters.</title>
        <authorList>
            <person name="Sinha A."/>
            <person name="Phillips-Salemka S."/>
            <person name="Niraula T.A."/>
            <person name="Short K.A."/>
            <person name="Niraula N.P."/>
        </authorList>
    </citation>
    <scope>NUCLEOTIDE SEQUENCE [LARGE SCALE GENOMIC DNA]</scope>
    <source>
        <strain evidence="8 9">NRRL 2792</strain>
    </source>
</reference>
<comment type="catalytic activity">
    <reaction evidence="4 5">
        <text>[thioredoxin]-disulfide + L-methionine + H2O = L-methionine (S)-S-oxide + [thioredoxin]-dithiol</text>
        <dbReference type="Rhea" id="RHEA:19993"/>
        <dbReference type="Rhea" id="RHEA-COMP:10698"/>
        <dbReference type="Rhea" id="RHEA-COMP:10700"/>
        <dbReference type="ChEBI" id="CHEBI:15377"/>
        <dbReference type="ChEBI" id="CHEBI:29950"/>
        <dbReference type="ChEBI" id="CHEBI:50058"/>
        <dbReference type="ChEBI" id="CHEBI:57844"/>
        <dbReference type="ChEBI" id="CHEBI:58772"/>
        <dbReference type="EC" id="1.8.4.11"/>
    </reaction>
</comment>
<dbReference type="GO" id="GO:0033744">
    <property type="term" value="F:L-methionine:thioredoxin-disulfide S-oxidoreductase activity"/>
    <property type="evidence" value="ECO:0007669"/>
    <property type="project" value="RHEA"/>
</dbReference>
<comment type="catalytic activity">
    <reaction evidence="3 5">
        <text>L-methionyl-[protein] + [thioredoxin]-disulfide + H2O = L-methionyl-(S)-S-oxide-[protein] + [thioredoxin]-dithiol</text>
        <dbReference type="Rhea" id="RHEA:14217"/>
        <dbReference type="Rhea" id="RHEA-COMP:10698"/>
        <dbReference type="Rhea" id="RHEA-COMP:10700"/>
        <dbReference type="Rhea" id="RHEA-COMP:12313"/>
        <dbReference type="Rhea" id="RHEA-COMP:12315"/>
        <dbReference type="ChEBI" id="CHEBI:15377"/>
        <dbReference type="ChEBI" id="CHEBI:16044"/>
        <dbReference type="ChEBI" id="CHEBI:29950"/>
        <dbReference type="ChEBI" id="CHEBI:44120"/>
        <dbReference type="ChEBI" id="CHEBI:50058"/>
        <dbReference type="EC" id="1.8.4.11"/>
    </reaction>
</comment>
<dbReference type="SUPFAM" id="SSF55068">
    <property type="entry name" value="Peptide methionine sulfoxide reductase"/>
    <property type="match status" value="1"/>
</dbReference>
<evidence type="ECO:0000313" key="9">
    <source>
        <dbReference type="Proteomes" id="UP000316806"/>
    </source>
</evidence>
<dbReference type="Proteomes" id="UP000316806">
    <property type="component" value="Chromosome"/>
</dbReference>
<dbReference type="InterPro" id="IPR002569">
    <property type="entry name" value="Met_Sox_Rdtase_MsrA_dom"/>
</dbReference>
<dbReference type="NCBIfam" id="TIGR00401">
    <property type="entry name" value="msrA"/>
    <property type="match status" value="1"/>
</dbReference>
<comment type="similarity">
    <text evidence="1 5">Belongs to the MsrA Met sulfoxide reductase family.</text>
</comment>
<keyword evidence="2 5" id="KW-0560">Oxidoreductase</keyword>
<feature type="active site" evidence="5">
    <location>
        <position position="39"/>
    </location>
</feature>
<dbReference type="EC" id="1.8.4.11" evidence="5"/>
<dbReference type="Pfam" id="PF01625">
    <property type="entry name" value="PMSR"/>
    <property type="match status" value="1"/>
</dbReference>
<proteinExistence type="inferred from homology"/>
<dbReference type="PANTHER" id="PTHR43774">
    <property type="entry name" value="PEPTIDE METHIONINE SULFOXIDE REDUCTASE"/>
    <property type="match status" value="1"/>
</dbReference>